<feature type="coiled-coil region" evidence="1">
    <location>
        <begin position="76"/>
        <end position="103"/>
    </location>
</feature>
<evidence type="ECO:0000313" key="3">
    <source>
        <dbReference type="EMBL" id="CAF0929373.1"/>
    </source>
</evidence>
<proteinExistence type="predicted"/>
<evidence type="ECO:0000256" key="2">
    <source>
        <dbReference type="SAM" id="MobiDB-lite"/>
    </source>
</evidence>
<evidence type="ECO:0000256" key="1">
    <source>
        <dbReference type="SAM" id="Coils"/>
    </source>
</evidence>
<comment type="caution">
    <text evidence="4">The sequence shown here is derived from an EMBL/GenBank/DDBJ whole genome shotgun (WGS) entry which is preliminary data.</text>
</comment>
<evidence type="ECO:0000313" key="5">
    <source>
        <dbReference type="EMBL" id="CAF3706199.1"/>
    </source>
</evidence>
<gene>
    <name evidence="4" type="ORF">GPM918_LOCUS17930</name>
    <name evidence="3" type="ORF">OVA965_LOCUS11063</name>
    <name evidence="6" type="ORF">SRO942_LOCUS17927</name>
    <name evidence="5" type="ORF">TMI583_LOCUS11059</name>
</gene>
<dbReference type="EMBL" id="CAJOBC010005054">
    <property type="protein sequence ID" value="CAF3849999.1"/>
    <property type="molecule type" value="Genomic_DNA"/>
</dbReference>
<name>A0A814MUT5_9BILA</name>
<dbReference type="Proteomes" id="UP000681722">
    <property type="component" value="Unassembled WGS sequence"/>
</dbReference>
<dbReference type="AlphaFoldDB" id="A0A814MUT5"/>
<reference evidence="4" key="1">
    <citation type="submission" date="2021-02" db="EMBL/GenBank/DDBJ databases">
        <authorList>
            <person name="Nowell W R."/>
        </authorList>
    </citation>
    <scope>NUCLEOTIDE SEQUENCE</scope>
</reference>
<dbReference type="Proteomes" id="UP000682733">
    <property type="component" value="Unassembled WGS sequence"/>
</dbReference>
<evidence type="ECO:0000313" key="6">
    <source>
        <dbReference type="EMBL" id="CAF3849999.1"/>
    </source>
</evidence>
<dbReference type="Proteomes" id="UP000663829">
    <property type="component" value="Unassembled WGS sequence"/>
</dbReference>
<organism evidence="4 7">
    <name type="scientific">Didymodactylos carnosus</name>
    <dbReference type="NCBI Taxonomy" id="1234261"/>
    <lineage>
        <taxon>Eukaryota</taxon>
        <taxon>Metazoa</taxon>
        <taxon>Spiralia</taxon>
        <taxon>Gnathifera</taxon>
        <taxon>Rotifera</taxon>
        <taxon>Eurotatoria</taxon>
        <taxon>Bdelloidea</taxon>
        <taxon>Philodinida</taxon>
        <taxon>Philodinidae</taxon>
        <taxon>Didymodactylos</taxon>
    </lineage>
</organism>
<protein>
    <submittedName>
        <fullName evidence="4">Uncharacterized protein</fullName>
    </submittedName>
</protein>
<accession>A0A814MUT5</accession>
<dbReference type="EMBL" id="CAJNOK010004202">
    <property type="protein sequence ID" value="CAF0929373.1"/>
    <property type="molecule type" value="Genomic_DNA"/>
</dbReference>
<dbReference type="EMBL" id="CAJOBA010004204">
    <property type="protein sequence ID" value="CAF3706199.1"/>
    <property type="molecule type" value="Genomic_DNA"/>
</dbReference>
<dbReference type="OrthoDB" id="5989141at2759"/>
<dbReference type="EMBL" id="CAJNOQ010005054">
    <property type="protein sequence ID" value="CAF1084368.1"/>
    <property type="molecule type" value="Genomic_DNA"/>
</dbReference>
<keyword evidence="1" id="KW-0175">Coiled coil</keyword>
<evidence type="ECO:0000313" key="7">
    <source>
        <dbReference type="Proteomes" id="UP000663829"/>
    </source>
</evidence>
<dbReference type="Proteomes" id="UP000677228">
    <property type="component" value="Unassembled WGS sequence"/>
</dbReference>
<evidence type="ECO:0000313" key="4">
    <source>
        <dbReference type="EMBL" id="CAF1084368.1"/>
    </source>
</evidence>
<keyword evidence="7" id="KW-1185">Reference proteome</keyword>
<sequence length="242" mass="27861">MQSGHQRSPPSPPQTSSKKLRQSTTTAMSANVESLALTLMVKEIFSSLSFVQQMCNSLLTSDLFTNSIVIVVKEAVNKSRYQVEDLKFELKKANDNILLLQGQTNDLAQYSKRKDLLLYSIPFKQNENTYDIVLELAASVELQLNKNDFYAIHRLPISKRDKDKSRQAIIISFLRFTDRNKNVFINEHLTPLNNHTFQYAKQNLNKQQVFTLNGNVYYYMSKANYRLLRSVPDIDGLVKLDE</sequence>
<feature type="region of interest" description="Disordered" evidence="2">
    <location>
        <begin position="1"/>
        <end position="24"/>
    </location>
</feature>